<feature type="transmembrane region" description="Helical" evidence="6">
    <location>
        <begin position="61"/>
        <end position="78"/>
    </location>
</feature>
<sequence length="493" mass="55777">MEKREPDMQPDVATADQVEAIGHEEAGIKPVSQEDAAYIPVGGLLMTEEERKIDRRVNAKFDWCILPLLFIVFLFDGMDRSNIGNAATVDFLQTAHLSKNAVNNAASLFFITFVPLQPVSGGFGKWIGVSRWLPGCMFFWGAMTLANAWVKGDASLYAVRLLVGVFESGFYPLCTFYISTLYPRFWLGRRLALFYWKDKPLHSWQYLFIIEGSLTMFFAVVNYIMLPAEGCTAWFLTEEEKDWARERMRRDSADEHQARRGISKRDIIEVLKDFKLWIVIPGNITASVVYQAFNVFLPLIVQNLGYTSYRANLFSVPIYFIGTVGLIALAYSSDYFKDRTYHLLLAVGIVIVGSILVVTLESNVGRYIGLCIMNIGTYSQTPLISASLMNNTPSPGKRVLVMGLQGYGNLGGVIAGQLFLSKYAPKYQLPFYTSLGLLSFGWLCYLGYRFSLIYHNKKRAKIIASWTPEQIAEENANDDVRRGDMKYTFVYTL</sequence>
<dbReference type="PANTHER" id="PTHR43791:SF21">
    <property type="entry name" value="MAJOR FACILITATOR SUPERFAMILY (MFS) PROFILE DOMAIN-CONTAINING PROTEIN"/>
    <property type="match status" value="1"/>
</dbReference>
<gene>
    <name evidence="7" type="ORF">VTK73DRAFT_7926</name>
</gene>
<comment type="caution">
    <text evidence="7">The sequence shown here is derived from an EMBL/GenBank/DDBJ whole genome shotgun (WGS) entry which is preliminary data.</text>
</comment>
<feature type="transmembrane region" description="Helical" evidence="6">
    <location>
        <begin position="132"/>
        <end position="150"/>
    </location>
</feature>
<dbReference type="Pfam" id="PF07690">
    <property type="entry name" value="MFS_1"/>
    <property type="match status" value="2"/>
</dbReference>
<accession>A0ABR3WBJ6</accession>
<dbReference type="SUPFAM" id="SSF103473">
    <property type="entry name" value="MFS general substrate transporter"/>
    <property type="match status" value="1"/>
</dbReference>
<organism evidence="7 8">
    <name type="scientific">Phialemonium thermophilum</name>
    <dbReference type="NCBI Taxonomy" id="223376"/>
    <lineage>
        <taxon>Eukaryota</taxon>
        <taxon>Fungi</taxon>
        <taxon>Dikarya</taxon>
        <taxon>Ascomycota</taxon>
        <taxon>Pezizomycotina</taxon>
        <taxon>Sordariomycetes</taxon>
        <taxon>Sordariomycetidae</taxon>
        <taxon>Cephalothecales</taxon>
        <taxon>Cephalothecaceae</taxon>
        <taxon>Phialemonium</taxon>
    </lineage>
</organism>
<evidence type="ECO:0000313" key="7">
    <source>
        <dbReference type="EMBL" id="KAL1858131.1"/>
    </source>
</evidence>
<feature type="transmembrane region" description="Helical" evidence="6">
    <location>
        <begin position="203"/>
        <end position="226"/>
    </location>
</feature>
<evidence type="ECO:0000256" key="3">
    <source>
        <dbReference type="ARBA" id="ARBA00022692"/>
    </source>
</evidence>
<reference evidence="7 8" key="1">
    <citation type="journal article" date="2024" name="Commun. Biol.">
        <title>Comparative genomic analysis of thermophilic fungi reveals convergent evolutionary adaptations and gene losses.</title>
        <authorList>
            <person name="Steindorff A.S."/>
            <person name="Aguilar-Pontes M.V."/>
            <person name="Robinson A.J."/>
            <person name="Andreopoulos B."/>
            <person name="LaButti K."/>
            <person name="Kuo A."/>
            <person name="Mondo S."/>
            <person name="Riley R."/>
            <person name="Otillar R."/>
            <person name="Haridas S."/>
            <person name="Lipzen A."/>
            <person name="Grimwood J."/>
            <person name="Schmutz J."/>
            <person name="Clum A."/>
            <person name="Reid I.D."/>
            <person name="Moisan M.C."/>
            <person name="Butler G."/>
            <person name="Nguyen T.T.M."/>
            <person name="Dewar K."/>
            <person name="Conant G."/>
            <person name="Drula E."/>
            <person name="Henrissat B."/>
            <person name="Hansel C."/>
            <person name="Singer S."/>
            <person name="Hutchinson M.I."/>
            <person name="de Vries R.P."/>
            <person name="Natvig D.O."/>
            <person name="Powell A.J."/>
            <person name="Tsang A."/>
            <person name="Grigoriev I.V."/>
        </authorList>
    </citation>
    <scope>NUCLEOTIDE SEQUENCE [LARGE SCALE GENOMIC DNA]</scope>
    <source>
        <strain evidence="7 8">ATCC 24622</strain>
    </source>
</reference>
<comment type="subcellular location">
    <subcellularLocation>
        <location evidence="1">Membrane</location>
        <topology evidence="1">Multi-pass membrane protein</topology>
    </subcellularLocation>
</comment>
<evidence type="ECO:0000313" key="8">
    <source>
        <dbReference type="Proteomes" id="UP001586593"/>
    </source>
</evidence>
<feature type="transmembrane region" description="Helical" evidence="6">
    <location>
        <begin position="274"/>
        <end position="293"/>
    </location>
</feature>
<keyword evidence="4 6" id="KW-1133">Transmembrane helix</keyword>
<evidence type="ECO:0000256" key="1">
    <source>
        <dbReference type="ARBA" id="ARBA00004141"/>
    </source>
</evidence>
<evidence type="ECO:0000256" key="2">
    <source>
        <dbReference type="ARBA" id="ARBA00022448"/>
    </source>
</evidence>
<dbReference type="PANTHER" id="PTHR43791">
    <property type="entry name" value="PERMEASE-RELATED"/>
    <property type="match status" value="1"/>
</dbReference>
<evidence type="ECO:0000256" key="5">
    <source>
        <dbReference type="ARBA" id="ARBA00023136"/>
    </source>
</evidence>
<dbReference type="Proteomes" id="UP001586593">
    <property type="component" value="Unassembled WGS sequence"/>
</dbReference>
<dbReference type="InterPro" id="IPR036259">
    <property type="entry name" value="MFS_trans_sf"/>
</dbReference>
<evidence type="ECO:0000256" key="6">
    <source>
        <dbReference type="SAM" id="Phobius"/>
    </source>
</evidence>
<feature type="transmembrane region" description="Helical" evidence="6">
    <location>
        <begin position="157"/>
        <end position="183"/>
    </location>
</feature>
<feature type="transmembrane region" description="Helical" evidence="6">
    <location>
        <begin position="431"/>
        <end position="448"/>
    </location>
</feature>
<name>A0ABR3WBJ6_9PEZI</name>
<feature type="transmembrane region" description="Helical" evidence="6">
    <location>
        <begin position="343"/>
        <end position="360"/>
    </location>
</feature>
<keyword evidence="5 6" id="KW-0472">Membrane</keyword>
<keyword evidence="8" id="KW-1185">Reference proteome</keyword>
<feature type="transmembrane region" description="Helical" evidence="6">
    <location>
        <begin position="313"/>
        <end position="331"/>
    </location>
</feature>
<protein>
    <submittedName>
        <fullName evidence="7">Uncharacterized protein</fullName>
    </submittedName>
</protein>
<keyword evidence="3 6" id="KW-0812">Transmembrane</keyword>
<dbReference type="InterPro" id="IPR011701">
    <property type="entry name" value="MFS"/>
</dbReference>
<evidence type="ECO:0000256" key="4">
    <source>
        <dbReference type="ARBA" id="ARBA00022989"/>
    </source>
</evidence>
<dbReference type="EMBL" id="JAZHXJ010000535">
    <property type="protein sequence ID" value="KAL1858131.1"/>
    <property type="molecule type" value="Genomic_DNA"/>
</dbReference>
<dbReference type="Gene3D" id="1.20.1250.20">
    <property type="entry name" value="MFS general substrate transporter like domains"/>
    <property type="match status" value="2"/>
</dbReference>
<feature type="transmembrane region" description="Helical" evidence="6">
    <location>
        <begin position="399"/>
        <end position="419"/>
    </location>
</feature>
<proteinExistence type="predicted"/>
<keyword evidence="2" id="KW-0813">Transport</keyword>